<proteinExistence type="predicted"/>
<dbReference type="Proteomes" id="UP001558613">
    <property type="component" value="Unassembled WGS sequence"/>
</dbReference>
<keyword evidence="2" id="KW-1185">Reference proteome</keyword>
<name>A0ABR3L9Z7_9TELE</name>
<reference evidence="1 2" key="1">
    <citation type="submission" date="2023-09" db="EMBL/GenBank/DDBJ databases">
        <authorList>
            <person name="Wang M."/>
        </authorList>
    </citation>
    <scope>NUCLEOTIDE SEQUENCE [LARGE SCALE GENOMIC DNA]</scope>
    <source>
        <strain evidence="1">GT-2023</strain>
        <tissue evidence="1">Liver</tissue>
    </source>
</reference>
<sequence length="75" mass="8085">MSLSGRRSKRKKRTVIVIPLAQTLIAVMAQDIVNVRRERQGLSAMSVCQDICGTMAANPECATTNFCVAKTAACV</sequence>
<dbReference type="EMBL" id="JAYMGO010000024">
    <property type="protein sequence ID" value="KAL1248472.1"/>
    <property type="molecule type" value="Genomic_DNA"/>
</dbReference>
<accession>A0ABR3L9Z7</accession>
<evidence type="ECO:0000313" key="1">
    <source>
        <dbReference type="EMBL" id="KAL1248472.1"/>
    </source>
</evidence>
<gene>
    <name evidence="1" type="ORF">QQF64_021790</name>
</gene>
<evidence type="ECO:0000313" key="2">
    <source>
        <dbReference type="Proteomes" id="UP001558613"/>
    </source>
</evidence>
<protein>
    <submittedName>
        <fullName evidence="1">Uncharacterized protein</fullName>
    </submittedName>
</protein>
<comment type="caution">
    <text evidence="1">The sequence shown here is derived from an EMBL/GenBank/DDBJ whole genome shotgun (WGS) entry which is preliminary data.</text>
</comment>
<organism evidence="1 2">
    <name type="scientific">Cirrhinus molitorella</name>
    <name type="common">mud carp</name>
    <dbReference type="NCBI Taxonomy" id="172907"/>
    <lineage>
        <taxon>Eukaryota</taxon>
        <taxon>Metazoa</taxon>
        <taxon>Chordata</taxon>
        <taxon>Craniata</taxon>
        <taxon>Vertebrata</taxon>
        <taxon>Euteleostomi</taxon>
        <taxon>Actinopterygii</taxon>
        <taxon>Neopterygii</taxon>
        <taxon>Teleostei</taxon>
        <taxon>Ostariophysi</taxon>
        <taxon>Cypriniformes</taxon>
        <taxon>Cyprinidae</taxon>
        <taxon>Labeoninae</taxon>
        <taxon>Labeonini</taxon>
        <taxon>Cirrhinus</taxon>
    </lineage>
</organism>